<evidence type="ECO:0008006" key="4">
    <source>
        <dbReference type="Google" id="ProtNLM"/>
    </source>
</evidence>
<dbReference type="Proteomes" id="UP000179221">
    <property type="component" value="Unassembled WGS sequence"/>
</dbReference>
<evidence type="ECO:0000313" key="3">
    <source>
        <dbReference type="Proteomes" id="UP000179221"/>
    </source>
</evidence>
<feature type="region of interest" description="Disordered" evidence="1">
    <location>
        <begin position="147"/>
        <end position="166"/>
    </location>
</feature>
<sequence length="347" mass="37247">MRKEVVFAIIIGILFGLVLAYGIIRANKAINRSATSISTENKDLEEPNEPTPPRTLSITLTEPEDSSVITENPITVSGITKPNLWVVTSTEDSDSISFTENQGAFSNDIDLVGGLNFITITAIEPSGLSFEKIIKIVFSSEFTPISTKSSGEAATESGKSQESSVNEKIENVLNKPRFYSGTITDISNGSIQIKGDAGEIKLISASETKTVFIKLGKTSTKIKMADVAIGDYIIAMGYIKDKGVLDSSRILIASPSQPTKRKVLIGKVMLLDKNSLNIKSTSDDKVYSVEPGDGINITKGALSDLTKIKFTQIKAGDDILLTGSDNETVIEATRIHIISTPEATPTP</sequence>
<dbReference type="InterPro" id="IPR013783">
    <property type="entry name" value="Ig-like_fold"/>
</dbReference>
<evidence type="ECO:0000313" key="2">
    <source>
        <dbReference type="EMBL" id="OGM27326.1"/>
    </source>
</evidence>
<name>A0A1F7YJ01_9BACT</name>
<gene>
    <name evidence="2" type="ORF">A2628_00795</name>
</gene>
<dbReference type="Gene3D" id="2.60.40.10">
    <property type="entry name" value="Immunoglobulins"/>
    <property type="match status" value="1"/>
</dbReference>
<dbReference type="AlphaFoldDB" id="A0A1F7YJ01"/>
<comment type="caution">
    <text evidence="2">The sequence shown here is derived from an EMBL/GenBank/DDBJ whole genome shotgun (WGS) entry which is preliminary data.</text>
</comment>
<feature type="compositionally biased region" description="Polar residues" evidence="1">
    <location>
        <begin position="147"/>
        <end position="164"/>
    </location>
</feature>
<evidence type="ECO:0000256" key="1">
    <source>
        <dbReference type="SAM" id="MobiDB-lite"/>
    </source>
</evidence>
<organism evidence="2 3">
    <name type="scientific">Candidatus Woesebacteria bacterium RIFCSPHIGHO2_01_FULL_40_22</name>
    <dbReference type="NCBI Taxonomy" id="1802499"/>
    <lineage>
        <taxon>Bacteria</taxon>
        <taxon>Candidatus Woeseibacteriota</taxon>
    </lineage>
</organism>
<dbReference type="EMBL" id="MGGL01000004">
    <property type="protein sequence ID" value="OGM27326.1"/>
    <property type="molecule type" value="Genomic_DNA"/>
</dbReference>
<protein>
    <recommendedName>
        <fullName evidence="4">DUF5666 domain-containing protein</fullName>
    </recommendedName>
</protein>
<accession>A0A1F7YJ01</accession>
<proteinExistence type="predicted"/>
<reference evidence="2 3" key="1">
    <citation type="journal article" date="2016" name="Nat. Commun.">
        <title>Thousands of microbial genomes shed light on interconnected biogeochemical processes in an aquifer system.</title>
        <authorList>
            <person name="Anantharaman K."/>
            <person name="Brown C.T."/>
            <person name="Hug L.A."/>
            <person name="Sharon I."/>
            <person name="Castelle C.J."/>
            <person name="Probst A.J."/>
            <person name="Thomas B.C."/>
            <person name="Singh A."/>
            <person name="Wilkins M.J."/>
            <person name="Karaoz U."/>
            <person name="Brodie E.L."/>
            <person name="Williams K.H."/>
            <person name="Hubbard S.S."/>
            <person name="Banfield J.F."/>
        </authorList>
    </citation>
    <scope>NUCLEOTIDE SEQUENCE [LARGE SCALE GENOMIC DNA]</scope>
</reference>